<keyword evidence="1" id="KW-1133">Transmembrane helix</keyword>
<dbReference type="AlphaFoldDB" id="A0A117I2L0"/>
<feature type="transmembrane region" description="Helical" evidence="1">
    <location>
        <begin position="97"/>
        <end position="118"/>
    </location>
</feature>
<sequence>MGSHKRTTKTSITSESAVYEGTSYNRDAFENYLAVYAVDGIRFSAGTLVLFFLNVFLLIPVFSVPFQPLYAYLLLPPLAVMNVWAIALIVAPRRLQLNYVLFRGVFGIVCSLGFMMIIQKFAYGMLGLTTPWYAIGSFVVYGFAFFQYAKFHINRLKQSPNRQKSDKGGRMPVATLTMLTGGGYLLANISLAFVTEQTVAVVLMSVYIMLAFVVFHFIMDTHRYYWLRRVLNTPVEAGNTTQNTERKIT</sequence>
<protein>
    <submittedName>
        <fullName evidence="2">Membrane protein</fullName>
    </submittedName>
</protein>
<evidence type="ECO:0000256" key="1">
    <source>
        <dbReference type="SAM" id="Phobius"/>
    </source>
</evidence>
<evidence type="ECO:0000313" key="3">
    <source>
        <dbReference type="Proteomes" id="UP000069697"/>
    </source>
</evidence>
<feature type="transmembrane region" description="Helical" evidence="1">
    <location>
        <begin position="43"/>
        <end position="63"/>
    </location>
</feature>
<feature type="transmembrane region" description="Helical" evidence="1">
    <location>
        <begin position="130"/>
        <end position="151"/>
    </location>
</feature>
<reference evidence="3" key="2">
    <citation type="submission" date="2016-01" db="EMBL/GenBank/DDBJ databases">
        <title>Draft Genome Sequence of Paenibacillus amylolyticus Heshi-A3 that Was Isolated from Fermented Rice Bran with Aging Salted Mackerel, Which Was Named Heshiko as Traditional Fermented Seafood in Japan.</title>
        <authorList>
            <person name="Akuzawa S."/>
            <person name="Nakagawa J."/>
            <person name="Kanekatsu T."/>
            <person name="Kubota E."/>
            <person name="Ohtake R."/>
            <person name="Suzuki T."/>
            <person name="Kanesaki Y."/>
        </authorList>
    </citation>
    <scope>NUCLEOTIDE SEQUENCE [LARGE SCALE GENOMIC DNA]</scope>
    <source>
        <strain evidence="3">Heshi-A3</strain>
    </source>
</reference>
<organism evidence="2 3">
    <name type="scientific">Paenibacillus amylolyticus</name>
    <dbReference type="NCBI Taxonomy" id="1451"/>
    <lineage>
        <taxon>Bacteria</taxon>
        <taxon>Bacillati</taxon>
        <taxon>Bacillota</taxon>
        <taxon>Bacilli</taxon>
        <taxon>Bacillales</taxon>
        <taxon>Paenibacillaceae</taxon>
        <taxon>Paenibacillus</taxon>
    </lineage>
</organism>
<dbReference type="RefSeq" id="WP_371327941.1">
    <property type="nucleotide sequence ID" value="NZ_BCNV01000004.1"/>
</dbReference>
<feature type="transmembrane region" description="Helical" evidence="1">
    <location>
        <begin position="172"/>
        <end position="193"/>
    </location>
</feature>
<feature type="transmembrane region" description="Helical" evidence="1">
    <location>
        <begin position="69"/>
        <end position="90"/>
    </location>
</feature>
<keyword evidence="1" id="KW-0472">Membrane</keyword>
<comment type="caution">
    <text evidence="2">The sequence shown here is derived from an EMBL/GenBank/DDBJ whole genome shotgun (WGS) entry which is preliminary data.</text>
</comment>
<gene>
    <name evidence="2" type="ORF">PAHA3_3987</name>
</gene>
<reference evidence="2 3" key="1">
    <citation type="journal article" date="2016" name="Genome Announc.">
        <title>Draft Genome Sequence of Paenibacillus amylolyticus Heshi-A3, Isolated from Fermented Rice Bran in a Japanese Fermented Seafood Dish.</title>
        <authorList>
            <person name="Akuzawa S."/>
            <person name="Nagaoka J."/>
            <person name="Kanekatsu M."/>
            <person name="Kubota E."/>
            <person name="Ohtake R."/>
            <person name="Suzuki T."/>
            <person name="Kanesaki Y."/>
        </authorList>
    </citation>
    <scope>NUCLEOTIDE SEQUENCE [LARGE SCALE GENOMIC DNA]</scope>
    <source>
        <strain evidence="2 3">Heshi-A3</strain>
    </source>
</reference>
<dbReference type="Proteomes" id="UP000069697">
    <property type="component" value="Unassembled WGS sequence"/>
</dbReference>
<evidence type="ECO:0000313" key="2">
    <source>
        <dbReference type="EMBL" id="GAS83885.1"/>
    </source>
</evidence>
<name>A0A117I2L0_PAEAM</name>
<feature type="transmembrane region" description="Helical" evidence="1">
    <location>
        <begin position="199"/>
        <end position="219"/>
    </location>
</feature>
<proteinExistence type="predicted"/>
<keyword evidence="1" id="KW-0812">Transmembrane</keyword>
<dbReference type="EMBL" id="BCNV01000004">
    <property type="protein sequence ID" value="GAS83885.1"/>
    <property type="molecule type" value="Genomic_DNA"/>
</dbReference>
<accession>A0A117I2L0</accession>